<dbReference type="InterPro" id="IPR054722">
    <property type="entry name" value="PolX-like_BBD"/>
</dbReference>
<protein>
    <recommendedName>
        <fullName evidence="3">CCHC-type domain-containing protein</fullName>
    </recommendedName>
</protein>
<keyword evidence="1" id="KW-0862">Zinc</keyword>
<feature type="domain" description="CCHC-type" evidence="3">
    <location>
        <begin position="247"/>
        <end position="262"/>
    </location>
</feature>
<organism evidence="4 5">
    <name type="scientific">Salix dunnii</name>
    <dbReference type="NCBI Taxonomy" id="1413687"/>
    <lineage>
        <taxon>Eukaryota</taxon>
        <taxon>Viridiplantae</taxon>
        <taxon>Streptophyta</taxon>
        <taxon>Embryophyta</taxon>
        <taxon>Tracheophyta</taxon>
        <taxon>Spermatophyta</taxon>
        <taxon>Magnoliopsida</taxon>
        <taxon>eudicotyledons</taxon>
        <taxon>Gunneridae</taxon>
        <taxon>Pentapetalae</taxon>
        <taxon>rosids</taxon>
        <taxon>fabids</taxon>
        <taxon>Malpighiales</taxon>
        <taxon>Salicaceae</taxon>
        <taxon>Saliceae</taxon>
        <taxon>Salix</taxon>
    </lineage>
</organism>
<feature type="compositionally biased region" description="Basic residues" evidence="2">
    <location>
        <begin position="275"/>
        <end position="285"/>
    </location>
</feature>
<keyword evidence="1" id="KW-0863">Zinc-finger</keyword>
<feature type="region of interest" description="Disordered" evidence="2">
    <location>
        <begin position="259"/>
        <end position="292"/>
    </location>
</feature>
<dbReference type="Pfam" id="PF22936">
    <property type="entry name" value="Pol_BBD"/>
    <property type="match status" value="1"/>
</dbReference>
<dbReference type="AlphaFoldDB" id="A0A835JAT9"/>
<proteinExistence type="predicted"/>
<evidence type="ECO:0000259" key="3">
    <source>
        <dbReference type="PROSITE" id="PS50158"/>
    </source>
</evidence>
<dbReference type="PANTHER" id="PTHR37610">
    <property type="entry name" value="CCHC-TYPE DOMAIN-CONTAINING PROTEIN"/>
    <property type="match status" value="1"/>
</dbReference>
<keyword evidence="1" id="KW-0479">Metal-binding</keyword>
<gene>
    <name evidence="4" type="ORF">SADUNF_Sadunf15G0058200</name>
</gene>
<dbReference type="SUPFAM" id="SSF57756">
    <property type="entry name" value="Retrovirus zinc finger-like domains"/>
    <property type="match status" value="1"/>
</dbReference>
<reference evidence="4 5" key="1">
    <citation type="submission" date="2020-10" db="EMBL/GenBank/DDBJ databases">
        <title>Plant Genome Project.</title>
        <authorList>
            <person name="Zhang R.-G."/>
        </authorList>
    </citation>
    <scope>NUCLEOTIDE SEQUENCE [LARGE SCALE GENOMIC DNA]</scope>
    <source>
        <strain evidence="4">FAFU-HL-1</strain>
        <tissue evidence="4">Leaf</tissue>
    </source>
</reference>
<dbReference type="Gene3D" id="4.10.60.10">
    <property type="entry name" value="Zinc finger, CCHC-type"/>
    <property type="match status" value="1"/>
</dbReference>
<dbReference type="Pfam" id="PF00098">
    <property type="entry name" value="zf-CCHC"/>
    <property type="match status" value="1"/>
</dbReference>
<evidence type="ECO:0000256" key="2">
    <source>
        <dbReference type="SAM" id="MobiDB-lite"/>
    </source>
</evidence>
<evidence type="ECO:0000313" key="5">
    <source>
        <dbReference type="Proteomes" id="UP000657918"/>
    </source>
</evidence>
<dbReference type="PROSITE" id="PS50158">
    <property type="entry name" value="ZF_CCHC"/>
    <property type="match status" value="1"/>
</dbReference>
<dbReference type="GO" id="GO:0008270">
    <property type="term" value="F:zinc ion binding"/>
    <property type="evidence" value="ECO:0007669"/>
    <property type="project" value="UniProtKB-KW"/>
</dbReference>
<dbReference type="InterPro" id="IPR036875">
    <property type="entry name" value="Znf_CCHC_sf"/>
</dbReference>
<dbReference type="PANTHER" id="PTHR37610:SF40">
    <property type="entry name" value="OS01G0909600 PROTEIN"/>
    <property type="match status" value="1"/>
</dbReference>
<sequence>MEASKNPMEEIMKKLGPADLTTLMQFMRMSMGESTMRPPSVKVELPPIDLKLDGPTIYLSWSRRVRYTLTRRNLEGFLTGDRVEPIEGATRRDEWKSTHMLVYIWLLNSMVPSIAATVDGIEKVKDVWEKLRRTYDGVGNSLRGDRTVQEYSIELERLWLEHDHFSPRASCKDPECKEREALVQERTMLFLQGLALAFEQRIAMLLAQTKIPSLEEAAGTGGPPEVKSALAVSNLGNTGARVETRECYNCGKVGHLKQACTKPPKERNSSGRGQTRGHGHGRGGRRGGERGGYRANLMVADDEGEADMVFTDEDHELLEMLKRKQRVAVDGDRKGAGEDASTSTSSRGNFTFYAHSAKGTHDTHALASISTSRSPEWIVDSSASRHVTGTTSEFSSYSHLTVLESIQTADGTAQPVVGKGTVIFLEKGSGRRLGTGTWHSGLWYLDREGMDSALTSLVESAGVGGVGQSVEDTQYGAVVKLF</sequence>
<dbReference type="SMART" id="SM00343">
    <property type="entry name" value="ZnF_C2HC"/>
    <property type="match status" value="1"/>
</dbReference>
<comment type="caution">
    <text evidence="4">The sequence shown here is derived from an EMBL/GenBank/DDBJ whole genome shotgun (WGS) entry which is preliminary data.</text>
</comment>
<dbReference type="EMBL" id="JADGMS010000015">
    <property type="protein sequence ID" value="KAF9667772.1"/>
    <property type="molecule type" value="Genomic_DNA"/>
</dbReference>
<dbReference type="GO" id="GO:0003676">
    <property type="term" value="F:nucleic acid binding"/>
    <property type="evidence" value="ECO:0007669"/>
    <property type="project" value="InterPro"/>
</dbReference>
<dbReference type="Proteomes" id="UP000657918">
    <property type="component" value="Unassembled WGS sequence"/>
</dbReference>
<evidence type="ECO:0000256" key="1">
    <source>
        <dbReference type="PROSITE-ProRule" id="PRU00047"/>
    </source>
</evidence>
<name>A0A835JAT9_9ROSI</name>
<accession>A0A835JAT9</accession>
<keyword evidence="5" id="KW-1185">Reference proteome</keyword>
<evidence type="ECO:0000313" key="4">
    <source>
        <dbReference type="EMBL" id="KAF9667772.1"/>
    </source>
</evidence>
<dbReference type="OrthoDB" id="687178at2759"/>
<dbReference type="InterPro" id="IPR001878">
    <property type="entry name" value="Znf_CCHC"/>
</dbReference>